<accession>A0A0N4VH12</accession>
<dbReference type="InterPro" id="IPR012292">
    <property type="entry name" value="Globin/Proto"/>
</dbReference>
<organism evidence="3">
    <name type="scientific">Enterobius vermicularis</name>
    <name type="common">Human pinworm</name>
    <dbReference type="NCBI Taxonomy" id="51028"/>
    <lineage>
        <taxon>Eukaryota</taxon>
        <taxon>Metazoa</taxon>
        <taxon>Ecdysozoa</taxon>
        <taxon>Nematoda</taxon>
        <taxon>Chromadorea</taxon>
        <taxon>Rhabditida</taxon>
        <taxon>Spirurina</taxon>
        <taxon>Oxyuridomorpha</taxon>
        <taxon>Oxyuroidea</taxon>
        <taxon>Oxyuridae</taxon>
        <taxon>Enterobius</taxon>
    </lineage>
</organism>
<dbReference type="GO" id="GO:0020037">
    <property type="term" value="F:heme binding"/>
    <property type="evidence" value="ECO:0007669"/>
    <property type="project" value="InterPro"/>
</dbReference>
<reference evidence="1 2" key="2">
    <citation type="submission" date="2018-10" db="EMBL/GenBank/DDBJ databases">
        <authorList>
            <consortium name="Pathogen Informatics"/>
        </authorList>
    </citation>
    <scope>NUCLEOTIDE SEQUENCE [LARGE SCALE GENOMIC DNA]</scope>
</reference>
<evidence type="ECO:0000313" key="1">
    <source>
        <dbReference type="EMBL" id="VDD94707.1"/>
    </source>
</evidence>
<proteinExistence type="predicted"/>
<dbReference type="SUPFAM" id="SSF46458">
    <property type="entry name" value="Globin-like"/>
    <property type="match status" value="1"/>
</dbReference>
<dbReference type="WBParaSite" id="EVEC_0001010101-mRNA-1">
    <property type="protein sequence ID" value="EVEC_0001010101-mRNA-1"/>
    <property type="gene ID" value="EVEC_0001010101"/>
</dbReference>
<keyword evidence="2" id="KW-1185">Reference proteome</keyword>
<gene>
    <name evidence="1" type="ORF">EVEC_LOCUS9458</name>
</gene>
<dbReference type="Gene3D" id="1.10.490.10">
    <property type="entry name" value="Globins"/>
    <property type="match status" value="1"/>
</dbReference>
<dbReference type="AlphaFoldDB" id="A0A0N4VH12"/>
<protein>
    <submittedName>
        <fullName evidence="3">GLOBIN domain-containing protein</fullName>
    </submittedName>
</protein>
<dbReference type="OrthoDB" id="5815000at2759"/>
<evidence type="ECO:0000313" key="2">
    <source>
        <dbReference type="Proteomes" id="UP000274131"/>
    </source>
</evidence>
<dbReference type="InterPro" id="IPR044399">
    <property type="entry name" value="Mb-like_M"/>
</dbReference>
<dbReference type="Proteomes" id="UP000274131">
    <property type="component" value="Unassembled WGS sequence"/>
</dbReference>
<sequence length="196" mass="22702">MFSTETMMTAMTSAMSAVPRRSSRRLSDFSDIAYLTVAFDGFSLTEKQKQLIKVGYKKWCENATETVGEWVYQYIFQKFPSMKMKFDKNPELLSDHERKITDIVEMAVESVDSLDDSLGSFLVSYPSEGKFLGEPDGFDRAYWEVVSEALCQLSRQFPIKTHKSDTILAWRIVILFIMNKIEYGFRLEKKRDSNSE</sequence>
<dbReference type="EMBL" id="UXUI01010065">
    <property type="protein sequence ID" value="VDD94707.1"/>
    <property type="molecule type" value="Genomic_DNA"/>
</dbReference>
<evidence type="ECO:0000313" key="3">
    <source>
        <dbReference type="WBParaSite" id="EVEC_0001010101-mRNA-1"/>
    </source>
</evidence>
<dbReference type="GO" id="GO:0019825">
    <property type="term" value="F:oxygen binding"/>
    <property type="evidence" value="ECO:0007669"/>
    <property type="project" value="InterPro"/>
</dbReference>
<dbReference type="CDD" id="cd01040">
    <property type="entry name" value="Mb-like"/>
    <property type="match status" value="1"/>
</dbReference>
<reference evidence="3" key="1">
    <citation type="submission" date="2017-02" db="UniProtKB">
        <authorList>
            <consortium name="WormBaseParasite"/>
        </authorList>
    </citation>
    <scope>IDENTIFICATION</scope>
</reference>
<dbReference type="InterPro" id="IPR009050">
    <property type="entry name" value="Globin-like_sf"/>
</dbReference>
<name>A0A0N4VH12_ENTVE</name>